<protein>
    <submittedName>
        <fullName evidence="1">Uncharacterized protein</fullName>
    </submittedName>
</protein>
<dbReference type="Proteomes" id="UP000594508">
    <property type="component" value="Chromosome"/>
</dbReference>
<dbReference type="EMBL" id="CP060707">
    <property type="protein sequence ID" value="QPH90760.1"/>
    <property type="molecule type" value="Genomic_DNA"/>
</dbReference>
<sequence>MIFKKLDLVNFDQISAISKFITPLPIGTKIARAKKTTKQIATQWHYLANL</sequence>
<gene>
    <name evidence="1" type="ORF">CVT00_04285</name>
</gene>
<reference evidence="1 2" key="1">
    <citation type="journal article" date="2018" name="Emerg. Microbes Infect.">
        <title>Genomic analysis of oral Campylobacter concisus strains identified a potential bacterial molecular marker associated with active Crohn's disease.</title>
        <authorList>
            <person name="Liu F."/>
            <person name="Ma R."/>
            <person name="Tay C.Y.A."/>
            <person name="Octavia S."/>
            <person name="Lan R."/>
            <person name="Chung H.K.L."/>
            <person name="Riordan S.M."/>
            <person name="Grimm M.C."/>
            <person name="Leong R.W."/>
            <person name="Tanaka M.M."/>
            <person name="Connor S."/>
            <person name="Zhang L."/>
        </authorList>
    </citation>
    <scope>NUCLEOTIDE SEQUENCE [LARGE SCALE GENOMIC DNA]</scope>
    <source>
        <strain evidence="1 2">P1CDO2</strain>
    </source>
</reference>
<accession>A0A7S9RFE1</accession>
<evidence type="ECO:0000313" key="2">
    <source>
        <dbReference type="Proteomes" id="UP000594508"/>
    </source>
</evidence>
<dbReference type="RefSeq" id="WP_159071278.1">
    <property type="nucleotide sequence ID" value="NZ_CP060707.1"/>
</dbReference>
<dbReference type="AlphaFoldDB" id="A0A7S9RFE1"/>
<organism evidence="1 2">
    <name type="scientific">Campylobacter concisus</name>
    <dbReference type="NCBI Taxonomy" id="199"/>
    <lineage>
        <taxon>Bacteria</taxon>
        <taxon>Pseudomonadati</taxon>
        <taxon>Campylobacterota</taxon>
        <taxon>Epsilonproteobacteria</taxon>
        <taxon>Campylobacterales</taxon>
        <taxon>Campylobacteraceae</taxon>
        <taxon>Campylobacter</taxon>
    </lineage>
</organism>
<name>A0A7S9RFE1_9BACT</name>
<proteinExistence type="predicted"/>
<evidence type="ECO:0000313" key="1">
    <source>
        <dbReference type="EMBL" id="QPH90760.1"/>
    </source>
</evidence>